<accession>A0A8C4UYM7</accession>
<dbReference type="Proteomes" id="UP000694562">
    <property type="component" value="Unplaced"/>
</dbReference>
<proteinExistence type="predicted"/>
<name>A0A8C4UYM7_FALTI</name>
<organism evidence="1 2">
    <name type="scientific">Falco tinnunculus</name>
    <name type="common">Common kestrel</name>
    <dbReference type="NCBI Taxonomy" id="100819"/>
    <lineage>
        <taxon>Eukaryota</taxon>
        <taxon>Metazoa</taxon>
        <taxon>Chordata</taxon>
        <taxon>Craniata</taxon>
        <taxon>Vertebrata</taxon>
        <taxon>Euteleostomi</taxon>
        <taxon>Archelosauria</taxon>
        <taxon>Archosauria</taxon>
        <taxon>Dinosauria</taxon>
        <taxon>Saurischia</taxon>
        <taxon>Theropoda</taxon>
        <taxon>Coelurosauria</taxon>
        <taxon>Aves</taxon>
        <taxon>Neognathae</taxon>
        <taxon>Neoaves</taxon>
        <taxon>Telluraves</taxon>
        <taxon>Australaves</taxon>
        <taxon>Falconiformes</taxon>
        <taxon>Falconidae</taxon>
        <taxon>Falco</taxon>
    </lineage>
</organism>
<dbReference type="AlphaFoldDB" id="A0A8C4UYM7"/>
<evidence type="ECO:0000313" key="1">
    <source>
        <dbReference type="Ensembl" id="ENSFTIP00000019981.1"/>
    </source>
</evidence>
<reference evidence="1" key="2">
    <citation type="submission" date="2025-09" db="UniProtKB">
        <authorList>
            <consortium name="Ensembl"/>
        </authorList>
    </citation>
    <scope>IDENTIFICATION</scope>
</reference>
<keyword evidence="2" id="KW-1185">Reference proteome</keyword>
<dbReference type="Ensembl" id="ENSFTIT00000020812.1">
    <property type="protein sequence ID" value="ENSFTIP00000019981.1"/>
    <property type="gene ID" value="ENSFTIG00000013054.1"/>
</dbReference>
<sequence length="138" mass="15287">MTFVELLARLGGMGRFQVTYVAALALPLLMLASHNLLQNFTAGVPEHHCRPRPAANGSAGDIPLHVSIPLDDHHHPQRCRRYVEPQWHLLEVNGTPLVSQCPRCPPGWVCPSMACPMSPSHSSQYSQCPHPPSQWTQN</sequence>
<protein>
    <submittedName>
        <fullName evidence="1">Uncharacterized protein</fullName>
    </submittedName>
</protein>
<reference evidence="1" key="1">
    <citation type="submission" date="2025-08" db="UniProtKB">
        <authorList>
            <consortium name="Ensembl"/>
        </authorList>
    </citation>
    <scope>IDENTIFICATION</scope>
</reference>
<dbReference type="OrthoDB" id="2544694at2759"/>
<evidence type="ECO:0000313" key="2">
    <source>
        <dbReference type="Proteomes" id="UP000694562"/>
    </source>
</evidence>